<dbReference type="Proteomes" id="UP001265550">
    <property type="component" value="Unassembled WGS sequence"/>
</dbReference>
<evidence type="ECO:0000313" key="3">
    <source>
        <dbReference type="Proteomes" id="UP001265550"/>
    </source>
</evidence>
<keyword evidence="3" id="KW-1185">Reference proteome</keyword>
<accession>A0ABU1VD48</accession>
<dbReference type="PANTHER" id="PTHR34610">
    <property type="entry name" value="SSL7007 PROTEIN"/>
    <property type="match status" value="1"/>
</dbReference>
<protein>
    <submittedName>
        <fullName evidence="2">PIN family toxin of toxin-antitoxin system</fullName>
    </submittedName>
</protein>
<organism evidence="2 3">
    <name type="scientific">Hydrogenophaga laconesensis</name>
    <dbReference type="NCBI Taxonomy" id="1805971"/>
    <lineage>
        <taxon>Bacteria</taxon>
        <taxon>Pseudomonadati</taxon>
        <taxon>Pseudomonadota</taxon>
        <taxon>Betaproteobacteria</taxon>
        <taxon>Burkholderiales</taxon>
        <taxon>Comamonadaceae</taxon>
        <taxon>Hydrogenophaga</taxon>
    </lineage>
</organism>
<name>A0ABU1VD48_9BURK</name>
<dbReference type="InterPro" id="IPR002850">
    <property type="entry name" value="PIN_toxin-like"/>
</dbReference>
<dbReference type="EMBL" id="JAVDWE010000008">
    <property type="protein sequence ID" value="MDR7095395.1"/>
    <property type="molecule type" value="Genomic_DNA"/>
</dbReference>
<dbReference type="NCBIfam" id="TIGR00305">
    <property type="entry name" value="putative toxin-antitoxin system toxin component, PIN family"/>
    <property type="match status" value="1"/>
</dbReference>
<reference evidence="2 3" key="1">
    <citation type="submission" date="2023-07" db="EMBL/GenBank/DDBJ databases">
        <title>Sorghum-associated microbial communities from plants grown in Nebraska, USA.</title>
        <authorList>
            <person name="Schachtman D."/>
        </authorList>
    </citation>
    <scope>NUCLEOTIDE SEQUENCE [LARGE SCALE GENOMIC DNA]</scope>
    <source>
        <strain evidence="2 3">BE240</strain>
    </source>
</reference>
<dbReference type="InterPro" id="IPR029060">
    <property type="entry name" value="PIN-like_dom_sf"/>
</dbReference>
<comment type="caution">
    <text evidence="2">The sequence shown here is derived from an EMBL/GenBank/DDBJ whole genome shotgun (WGS) entry which is preliminary data.</text>
</comment>
<dbReference type="SUPFAM" id="SSF88723">
    <property type="entry name" value="PIN domain-like"/>
    <property type="match status" value="1"/>
</dbReference>
<evidence type="ECO:0000313" key="2">
    <source>
        <dbReference type="EMBL" id="MDR7095395.1"/>
    </source>
</evidence>
<feature type="domain" description="PIN" evidence="1">
    <location>
        <begin position="11"/>
        <end position="120"/>
    </location>
</feature>
<proteinExistence type="predicted"/>
<dbReference type="InterPro" id="IPR002716">
    <property type="entry name" value="PIN_dom"/>
</dbReference>
<dbReference type="Pfam" id="PF13470">
    <property type="entry name" value="PIN_3"/>
    <property type="match status" value="1"/>
</dbReference>
<dbReference type="PANTHER" id="PTHR34610:SF3">
    <property type="entry name" value="SSL7007 PROTEIN"/>
    <property type="match status" value="1"/>
</dbReference>
<gene>
    <name evidence="2" type="ORF">J2X09_003143</name>
</gene>
<evidence type="ECO:0000259" key="1">
    <source>
        <dbReference type="Pfam" id="PF13470"/>
    </source>
</evidence>
<sequence length="148" mass="16234">MSTEPMTTDVLVLDTNIALDLFVFQDPATAPLRAALDRKAGAWLATAAMREELARVLAYPQIARRLATQARPAQDVLDAFDRHTQCVPDAPKAAYTCKDADDQKFIDLAAAHHATLVSKDDAVLCMAKRLARVGVHVCREWKEPAHAV</sequence>